<dbReference type="InterPro" id="IPR001613">
    <property type="entry name" value="Flavin_amine_oxidase"/>
</dbReference>
<keyword evidence="14" id="KW-0456">Lyase</keyword>
<proteinExistence type="inferred from homology"/>
<dbReference type="Pfam" id="PF04387">
    <property type="entry name" value="PTPLA"/>
    <property type="match status" value="1"/>
</dbReference>
<keyword evidence="11" id="KW-0443">Lipid metabolism</keyword>
<evidence type="ECO:0000256" key="5">
    <source>
        <dbReference type="ARBA" id="ARBA00007811"/>
    </source>
</evidence>
<keyword evidence="10 17" id="KW-0560">Oxidoreductase</keyword>
<dbReference type="Gene3D" id="3.50.50.60">
    <property type="entry name" value="FAD/NAD(P)-binding domain"/>
    <property type="match status" value="2"/>
</dbReference>
<evidence type="ECO:0000259" key="18">
    <source>
        <dbReference type="Pfam" id="PF01593"/>
    </source>
</evidence>
<comment type="pathway">
    <text evidence="3">Lipid metabolism; fatty acid biosynthesis.</text>
</comment>
<dbReference type="SUPFAM" id="SSF51905">
    <property type="entry name" value="FAD/NAD(P)-binding domain"/>
    <property type="match status" value="1"/>
</dbReference>
<comment type="cofactor">
    <cofactor evidence="1 17">
        <name>FAD</name>
        <dbReference type="ChEBI" id="CHEBI:57692"/>
    </cofactor>
</comment>
<evidence type="ECO:0000256" key="1">
    <source>
        <dbReference type="ARBA" id="ARBA00001974"/>
    </source>
</evidence>
<feature type="binding site" evidence="16">
    <location>
        <begin position="67"/>
        <end position="68"/>
    </location>
    <ligand>
        <name>FAD</name>
        <dbReference type="ChEBI" id="CHEBI:57692"/>
    </ligand>
</feature>
<evidence type="ECO:0000256" key="9">
    <source>
        <dbReference type="ARBA" id="ARBA00022989"/>
    </source>
</evidence>
<evidence type="ECO:0000256" key="15">
    <source>
        <dbReference type="ARBA" id="ARBA00048448"/>
    </source>
</evidence>
<dbReference type="EMBL" id="CAAKMV010000120">
    <property type="protein sequence ID" value="VIO55484.1"/>
    <property type="molecule type" value="Genomic_DNA"/>
</dbReference>
<keyword evidence="17" id="KW-0285">Flavoprotein</keyword>
<dbReference type="UniPathway" id="UPA00094"/>
<dbReference type="Gene3D" id="3.90.660.10">
    <property type="match status" value="2"/>
</dbReference>
<dbReference type="GO" id="GO:0016829">
    <property type="term" value="F:lyase activity"/>
    <property type="evidence" value="ECO:0007669"/>
    <property type="project" value="UniProtKB-KW"/>
</dbReference>
<keyword evidence="7 17" id="KW-0812">Transmembrane</keyword>
<dbReference type="GO" id="GO:0006633">
    <property type="term" value="P:fatty acid biosynthetic process"/>
    <property type="evidence" value="ECO:0007669"/>
    <property type="project" value="UniProtKB-UniPathway"/>
</dbReference>
<dbReference type="InterPro" id="IPR002937">
    <property type="entry name" value="Amino_oxidase"/>
</dbReference>
<evidence type="ECO:0000256" key="11">
    <source>
        <dbReference type="ARBA" id="ARBA00023098"/>
    </source>
</evidence>
<comment type="subcellular location">
    <subcellularLocation>
        <location evidence="2">Membrane</location>
        <topology evidence="2">Multi-pass membrane protein</topology>
    </subcellularLocation>
</comment>
<feature type="binding site" evidence="16">
    <location>
        <position position="379"/>
    </location>
    <ligand>
        <name>substrate</name>
    </ligand>
</feature>
<evidence type="ECO:0000256" key="17">
    <source>
        <dbReference type="RuleBase" id="RU362067"/>
    </source>
</evidence>
<evidence type="ECO:0000313" key="19">
    <source>
        <dbReference type="EMBL" id="VIO55484.1"/>
    </source>
</evidence>
<dbReference type="PANTHER" id="PTHR43563">
    <property type="entry name" value="AMINE OXIDASE"/>
    <property type="match status" value="1"/>
</dbReference>
<dbReference type="Pfam" id="PF01593">
    <property type="entry name" value="Amino_oxidase"/>
    <property type="match status" value="1"/>
</dbReference>
<evidence type="ECO:0000256" key="12">
    <source>
        <dbReference type="ARBA" id="ARBA00023136"/>
    </source>
</evidence>
<name>A0A4E9DR58_GIBZA</name>
<organism evidence="19">
    <name type="scientific">Gibberella zeae</name>
    <name type="common">Wheat head blight fungus</name>
    <name type="synonym">Fusarium graminearum</name>
    <dbReference type="NCBI Taxonomy" id="5518"/>
    <lineage>
        <taxon>Eukaryota</taxon>
        <taxon>Fungi</taxon>
        <taxon>Dikarya</taxon>
        <taxon>Ascomycota</taxon>
        <taxon>Pezizomycotina</taxon>
        <taxon>Sordariomycetes</taxon>
        <taxon>Hypocreomycetidae</taxon>
        <taxon>Hypocreales</taxon>
        <taxon>Nectriaceae</taxon>
        <taxon>Fusarium</taxon>
    </lineage>
</organism>
<evidence type="ECO:0000256" key="2">
    <source>
        <dbReference type="ARBA" id="ARBA00004141"/>
    </source>
</evidence>
<keyword evidence="17" id="KW-0274">FAD</keyword>
<evidence type="ECO:0000256" key="7">
    <source>
        <dbReference type="ARBA" id="ARBA00022692"/>
    </source>
</evidence>
<dbReference type="GO" id="GO:0016020">
    <property type="term" value="C:membrane"/>
    <property type="evidence" value="ECO:0007669"/>
    <property type="project" value="UniProtKB-SubCell"/>
</dbReference>
<feature type="transmembrane region" description="Helical" evidence="17">
    <location>
        <begin position="675"/>
        <end position="700"/>
    </location>
</feature>
<sequence length="714" mass="79891">MSSKDGYSWTESQGLKSGVPCIGAISPPTNLKNNNTKYDVIVVGAGYCGLTAARDAAIAGLKVLLIEARDRIGGRSWSSNIEGYPYEMGGTWVFWGQAHVWREIQRYNMQNELELSYDFSRGINKYLLVTPEGTQKFTHEEEDQLMQSGLQKLVNVDGQDGRETIVFPHISKLDAIAEKYDRMSIADRIAEIKTDLTYNERICLEAFVLLCSGGTLETTSFYEFLHWWAMSGYSYQGCIEYLVKYKFKGGQSSFAINFFKEALATGNLTYSFNTPVASIKNSPAGVEVTSRSGQTFRARKMISAIPLNVLNDVKFDPPLATGKKAAADIGHVNQCIKVHAEVSDKDLRSMTSISYPHNKLAYGFGDGTTPAGNTHIVAFGGQNNHFHPEENIQTTLDAFQGFTPMKIERLVFHNWSKDEFAKGAWFFSRPGLLADHLGDMRASQGNIIFACSDWALGWRSFIDGAIEEGTRAAMILRSTLSERSHLLLVSSSNHLYTSSPPTMATTTKPQKASPYLFVYNTLFALVRIALFVRTTYLWTQQGNGAVWDELNVTARWTETFTVMEVLHAVAGLVRAAPATTALQVAGRNTIIWAITRNYPEVGFREDAYSFMLMAWNAADAVRYLYFTLQTGTGSVPASLTWLRYNMFIVLYPVGILSEMKLVYEVIVPSQARNPIYQYLLWFGLAIYVPAFYILFGHMLAQRAKLNRSMSKKQS</sequence>
<comment type="similarity">
    <text evidence="4 17">Belongs to the flavin monoamine oxidase family.</text>
</comment>
<dbReference type="PRINTS" id="PR00757">
    <property type="entry name" value="AMINEOXDASEF"/>
</dbReference>
<protein>
    <recommendedName>
        <fullName evidence="17">Amine oxidase</fullName>
        <ecNumber evidence="17">1.4.3.-</ecNumber>
    </recommendedName>
</protein>
<reference evidence="19" key="1">
    <citation type="submission" date="2019-04" db="EMBL/GenBank/DDBJ databases">
        <authorList>
            <person name="Melise S."/>
            <person name="Noan J."/>
            <person name="Okalmin O."/>
        </authorList>
    </citation>
    <scope>NUCLEOTIDE SEQUENCE</scope>
    <source>
        <strain evidence="19">FN9</strain>
    </source>
</reference>
<accession>A0A4E9DR58</accession>
<evidence type="ECO:0000256" key="8">
    <source>
        <dbReference type="ARBA" id="ARBA00022832"/>
    </source>
</evidence>
<dbReference type="PANTHER" id="PTHR43563:SF1">
    <property type="entry name" value="AMINE OXIDASE [FLAVIN-CONTAINING] B"/>
    <property type="match status" value="1"/>
</dbReference>
<evidence type="ECO:0000256" key="16">
    <source>
        <dbReference type="PIRSR" id="PIRSR601613-1"/>
    </source>
</evidence>
<dbReference type="InterPro" id="IPR050703">
    <property type="entry name" value="Flavin_MAO"/>
</dbReference>
<dbReference type="EC" id="1.4.3.-" evidence="17"/>
<evidence type="ECO:0000256" key="4">
    <source>
        <dbReference type="ARBA" id="ARBA00005995"/>
    </source>
</evidence>
<evidence type="ECO:0000256" key="6">
    <source>
        <dbReference type="ARBA" id="ARBA00022516"/>
    </source>
</evidence>
<dbReference type="InterPro" id="IPR036188">
    <property type="entry name" value="FAD/NAD-bd_sf"/>
</dbReference>
<evidence type="ECO:0000256" key="3">
    <source>
        <dbReference type="ARBA" id="ARBA00005194"/>
    </source>
</evidence>
<dbReference type="InterPro" id="IPR007482">
    <property type="entry name" value="Tyr_Pase-like_PTPLA"/>
</dbReference>
<keyword evidence="12 17" id="KW-0472">Membrane</keyword>
<evidence type="ECO:0000256" key="14">
    <source>
        <dbReference type="ARBA" id="ARBA00023239"/>
    </source>
</evidence>
<evidence type="ECO:0000256" key="13">
    <source>
        <dbReference type="ARBA" id="ARBA00023160"/>
    </source>
</evidence>
<evidence type="ECO:0000256" key="10">
    <source>
        <dbReference type="ARBA" id="ARBA00023002"/>
    </source>
</evidence>
<comment type="catalytic activity">
    <reaction evidence="15">
        <text>a secondary aliphatic amine + O2 + H2O = a primary amine + an aldehyde + H2O2</text>
        <dbReference type="Rhea" id="RHEA:26414"/>
        <dbReference type="ChEBI" id="CHEBI:15377"/>
        <dbReference type="ChEBI" id="CHEBI:15379"/>
        <dbReference type="ChEBI" id="CHEBI:16240"/>
        <dbReference type="ChEBI" id="CHEBI:17478"/>
        <dbReference type="ChEBI" id="CHEBI:58855"/>
        <dbReference type="ChEBI" id="CHEBI:65296"/>
        <dbReference type="EC" id="1.4.3.4"/>
    </reaction>
</comment>
<keyword evidence="9 17" id="KW-1133">Transmembrane helix</keyword>
<keyword evidence="13" id="KW-0275">Fatty acid biosynthesis</keyword>
<gene>
    <name evidence="19" type="ORF">FUG_LOCUS170375</name>
</gene>
<keyword evidence="6" id="KW-0444">Lipid biosynthesis</keyword>
<comment type="similarity">
    <text evidence="5">Belongs to the very long-chain fatty acids dehydratase HACD family.</text>
</comment>
<keyword evidence="8" id="KW-0276">Fatty acid metabolism</keyword>
<dbReference type="GO" id="GO:0097621">
    <property type="term" value="F:monoamine oxidase activity"/>
    <property type="evidence" value="ECO:0007669"/>
    <property type="project" value="UniProtKB-EC"/>
</dbReference>
<feature type="binding site" evidence="16">
    <location>
        <position position="276"/>
    </location>
    <ligand>
        <name>FAD</name>
        <dbReference type="ChEBI" id="CHEBI:57692"/>
    </ligand>
</feature>
<dbReference type="AlphaFoldDB" id="A0A4E9DR58"/>
<feature type="domain" description="Amine oxidase" evidence="18">
    <location>
        <begin position="48"/>
        <end position="473"/>
    </location>
</feature>